<dbReference type="Pfam" id="PF01027">
    <property type="entry name" value="Bax1-I"/>
    <property type="match status" value="1"/>
</dbReference>
<evidence type="ECO:0000256" key="1">
    <source>
        <dbReference type="ARBA" id="ARBA00004141"/>
    </source>
</evidence>
<keyword evidence="7" id="KW-1185">Reference proteome</keyword>
<sequence length="189" mass="20856">MRWGFIRKVYAIVFAQILLCTAVSAAMFHSHTLKTVMATGYYGTVAIGILVVLTFSLGIAMTDCAEKDPWNIVLLCIFTVALAFTIGLVCTYKIGMPIMIAVCVTAIAFLGLTFVHILGCQERPPSLLSWSFLGLCFHCSHYGAHHLCPQQDFSSCGKHFTLYMGVCGSAHLLRAHHILYQRLGYRSPC</sequence>
<evidence type="ECO:0000313" key="7">
    <source>
        <dbReference type="Proteomes" id="UP000595140"/>
    </source>
</evidence>
<dbReference type="OrthoDB" id="7933078at2759"/>
<evidence type="ECO:0000256" key="5">
    <source>
        <dbReference type="RuleBase" id="RU004379"/>
    </source>
</evidence>
<proteinExistence type="inferred from homology"/>
<comment type="subcellular location">
    <subcellularLocation>
        <location evidence="1">Membrane</location>
        <topology evidence="1">Multi-pass membrane protein</topology>
    </subcellularLocation>
</comment>
<keyword evidence="3 5" id="KW-1133">Transmembrane helix</keyword>
<feature type="transmembrane region" description="Helical" evidence="5">
    <location>
        <begin position="41"/>
        <end position="60"/>
    </location>
</feature>
<dbReference type="PANTHER" id="PTHR23291">
    <property type="entry name" value="BAX INHIBITOR-RELATED"/>
    <property type="match status" value="1"/>
</dbReference>
<feature type="transmembrane region" description="Helical" evidence="5">
    <location>
        <begin position="98"/>
        <end position="119"/>
    </location>
</feature>
<name>A0A484M950_9ASTE</name>
<evidence type="ECO:0000313" key="6">
    <source>
        <dbReference type="EMBL" id="VFQ85351.1"/>
    </source>
</evidence>
<feature type="transmembrane region" description="Helical" evidence="5">
    <location>
        <begin position="72"/>
        <end position="92"/>
    </location>
</feature>
<keyword evidence="4 5" id="KW-0472">Membrane</keyword>
<evidence type="ECO:0000256" key="3">
    <source>
        <dbReference type="ARBA" id="ARBA00022989"/>
    </source>
</evidence>
<dbReference type="AlphaFoldDB" id="A0A484M950"/>
<dbReference type="PANTHER" id="PTHR23291:SF50">
    <property type="entry name" value="PROTEIN LIFEGUARD 4"/>
    <property type="match status" value="1"/>
</dbReference>
<dbReference type="GO" id="GO:0016020">
    <property type="term" value="C:membrane"/>
    <property type="evidence" value="ECO:0007669"/>
    <property type="project" value="UniProtKB-SubCell"/>
</dbReference>
<evidence type="ECO:0000256" key="4">
    <source>
        <dbReference type="ARBA" id="ARBA00023136"/>
    </source>
</evidence>
<dbReference type="EMBL" id="OOIL02002916">
    <property type="protein sequence ID" value="VFQ85351.1"/>
    <property type="molecule type" value="Genomic_DNA"/>
</dbReference>
<comment type="similarity">
    <text evidence="5">Belongs to the BI1 family.</text>
</comment>
<accession>A0A484M950</accession>
<dbReference type="Proteomes" id="UP000595140">
    <property type="component" value="Unassembled WGS sequence"/>
</dbReference>
<organism evidence="6 7">
    <name type="scientific">Cuscuta campestris</name>
    <dbReference type="NCBI Taxonomy" id="132261"/>
    <lineage>
        <taxon>Eukaryota</taxon>
        <taxon>Viridiplantae</taxon>
        <taxon>Streptophyta</taxon>
        <taxon>Embryophyta</taxon>
        <taxon>Tracheophyta</taxon>
        <taxon>Spermatophyta</taxon>
        <taxon>Magnoliopsida</taxon>
        <taxon>eudicotyledons</taxon>
        <taxon>Gunneridae</taxon>
        <taxon>Pentapetalae</taxon>
        <taxon>asterids</taxon>
        <taxon>lamiids</taxon>
        <taxon>Solanales</taxon>
        <taxon>Convolvulaceae</taxon>
        <taxon>Cuscuteae</taxon>
        <taxon>Cuscuta</taxon>
        <taxon>Cuscuta subgen. Grammica</taxon>
        <taxon>Cuscuta sect. Cleistogrammica</taxon>
    </lineage>
</organism>
<reference evidence="6 7" key="1">
    <citation type="submission" date="2018-04" db="EMBL/GenBank/DDBJ databases">
        <authorList>
            <person name="Vogel A."/>
        </authorList>
    </citation>
    <scope>NUCLEOTIDE SEQUENCE [LARGE SCALE GENOMIC DNA]</scope>
</reference>
<gene>
    <name evidence="6" type="ORF">CCAM_LOCUS27127</name>
</gene>
<evidence type="ECO:0000256" key="2">
    <source>
        <dbReference type="ARBA" id="ARBA00022692"/>
    </source>
</evidence>
<keyword evidence="2 5" id="KW-0812">Transmembrane</keyword>
<dbReference type="InterPro" id="IPR006214">
    <property type="entry name" value="Bax_inhibitor_1-related"/>
</dbReference>
<comment type="caution">
    <text evidence="5">Lacks conserved residue(s) required for the propagation of feature annotation.</text>
</comment>
<protein>
    <submittedName>
        <fullName evidence="6">Uncharacterized protein</fullName>
    </submittedName>
</protein>